<feature type="domain" description="Phospholipid/glycerol acyltransferase" evidence="3">
    <location>
        <begin position="36"/>
        <end position="155"/>
    </location>
</feature>
<sequence length="228" mass="25128">MEKLYRLTQTAVTGLIKTVFRARVTGLERFPASGPVIVASNHRAFLDSVIISALMPRRVAFLAKAEYVNSPGLKGRLMKRIFELIDIIPVNRADQIERLKALEIGLERLERGGVFGIYPEGTRSLDGYLYRGKIGVAWLAHMTGAPVVPVGLIGTERIQPPGTKLLRPVRFTVRVGEPMSFEKLGEKQSGAQRRATTDAIMDEIARLCGQPRKNEYNTSPSLAKDAGA</sequence>
<keyword evidence="2 4" id="KW-0012">Acyltransferase</keyword>
<dbReference type="InterPro" id="IPR002123">
    <property type="entry name" value="Plipid/glycerol_acylTrfase"/>
</dbReference>
<accession>A0A199NT49</accession>
<comment type="caution">
    <text evidence="4">The sequence shown here is derived from an EMBL/GenBank/DDBJ whole genome shotgun (WGS) entry which is preliminary data.</text>
</comment>
<evidence type="ECO:0000256" key="1">
    <source>
        <dbReference type="ARBA" id="ARBA00022679"/>
    </source>
</evidence>
<organism evidence="4 5">
    <name type="scientific">Rothia kristinae</name>
    <dbReference type="NCBI Taxonomy" id="37923"/>
    <lineage>
        <taxon>Bacteria</taxon>
        <taxon>Bacillati</taxon>
        <taxon>Actinomycetota</taxon>
        <taxon>Actinomycetes</taxon>
        <taxon>Micrococcales</taxon>
        <taxon>Micrococcaceae</taxon>
        <taxon>Rothia</taxon>
    </lineage>
</organism>
<dbReference type="GO" id="GO:0003841">
    <property type="term" value="F:1-acylglycerol-3-phosphate O-acyltransferase activity"/>
    <property type="evidence" value="ECO:0007669"/>
    <property type="project" value="TreeGrafter"/>
</dbReference>
<dbReference type="CDD" id="cd07989">
    <property type="entry name" value="LPLAT_AGPAT-like"/>
    <property type="match status" value="1"/>
</dbReference>
<gene>
    <name evidence="4" type="ORF">AN277_0206895</name>
</gene>
<dbReference type="Proteomes" id="UP000053171">
    <property type="component" value="Unassembled WGS sequence"/>
</dbReference>
<dbReference type="PANTHER" id="PTHR10434">
    <property type="entry name" value="1-ACYL-SN-GLYCEROL-3-PHOSPHATE ACYLTRANSFERASE"/>
    <property type="match status" value="1"/>
</dbReference>
<keyword evidence="1" id="KW-0808">Transferase</keyword>
<evidence type="ECO:0000313" key="4">
    <source>
        <dbReference type="EMBL" id="OAX51773.1"/>
    </source>
</evidence>
<evidence type="ECO:0000256" key="2">
    <source>
        <dbReference type="ARBA" id="ARBA00023315"/>
    </source>
</evidence>
<proteinExistence type="predicted"/>
<dbReference type="EMBL" id="LJBJ02000012">
    <property type="protein sequence ID" value="OAX51773.1"/>
    <property type="molecule type" value="Genomic_DNA"/>
</dbReference>
<dbReference type="Pfam" id="PF01553">
    <property type="entry name" value="Acyltransferase"/>
    <property type="match status" value="1"/>
</dbReference>
<dbReference type="AlphaFoldDB" id="A0A199NT49"/>
<dbReference type="PANTHER" id="PTHR10434:SF11">
    <property type="entry name" value="1-ACYL-SN-GLYCEROL-3-PHOSPHATE ACYLTRANSFERASE"/>
    <property type="match status" value="1"/>
</dbReference>
<keyword evidence="5" id="KW-1185">Reference proteome</keyword>
<reference evidence="4" key="1">
    <citation type="submission" date="2016-06" db="EMBL/GenBank/DDBJ databases">
        <title>Identification of putative biosynthetic pathways for the production of bioactive secondary metabolites by the marine actinomycete Kocuria kristinae RUTW2-3.</title>
        <authorList>
            <person name="Waterworth S.C."/>
            <person name="Walmsley T.A."/>
            <person name="Matongo T."/>
            <person name="Davies-Coleman M.T."/>
            <person name="Dorrington R.A."/>
        </authorList>
    </citation>
    <scope>NUCLEOTIDE SEQUENCE [LARGE SCALE GENOMIC DNA]</scope>
    <source>
        <strain evidence="4">RUTW2-3</strain>
    </source>
</reference>
<dbReference type="RefSeq" id="WP_064725491.1">
    <property type="nucleotide sequence ID" value="NZ_JBEYYV010000006.1"/>
</dbReference>
<name>A0A199NT49_9MICC</name>
<evidence type="ECO:0000313" key="5">
    <source>
        <dbReference type="Proteomes" id="UP000053171"/>
    </source>
</evidence>
<dbReference type="GO" id="GO:0005886">
    <property type="term" value="C:plasma membrane"/>
    <property type="evidence" value="ECO:0007669"/>
    <property type="project" value="TreeGrafter"/>
</dbReference>
<dbReference type="SUPFAM" id="SSF69593">
    <property type="entry name" value="Glycerol-3-phosphate (1)-acyltransferase"/>
    <property type="match status" value="1"/>
</dbReference>
<dbReference type="GO" id="GO:0006654">
    <property type="term" value="P:phosphatidic acid biosynthetic process"/>
    <property type="evidence" value="ECO:0007669"/>
    <property type="project" value="TreeGrafter"/>
</dbReference>
<dbReference type="SMART" id="SM00563">
    <property type="entry name" value="PlsC"/>
    <property type="match status" value="1"/>
</dbReference>
<evidence type="ECO:0000259" key="3">
    <source>
        <dbReference type="SMART" id="SM00563"/>
    </source>
</evidence>
<protein>
    <submittedName>
        <fullName evidence="4">Glycerol acyltransferase</fullName>
    </submittedName>
</protein>